<protein>
    <submittedName>
        <fullName evidence="2">Uncharacterized protein</fullName>
    </submittedName>
</protein>
<sequence>MNDNFRIMILILLCSISFYSGVYSSSTDFKLWGFFVDIGTLLSGFGSIGAVYLGIQVMNVWKKQITHTKLFEQDCSFLVEFKSFHSAMCLFTYSIYDHTDSIHNQASYYINNKIYENGETVRDYIEPLIKELEDIEIDFKESGIYKYNKYFSNYFNSEFIFKYNQESPFNDINKNNLLIEYWKIIYDYQKSFNILIKCSLLNNDFDRIKMHSSFYGKKIYIKEIKELQKELDSKGKEIINHYHKKWLIE</sequence>
<comment type="caution">
    <text evidence="2">The sequence shown here is derived from an EMBL/GenBank/DDBJ whole genome shotgun (WGS) entry which is preliminary data.</text>
</comment>
<keyword evidence="1" id="KW-0472">Membrane</keyword>
<proteinExistence type="predicted"/>
<organism evidence="2 3">
    <name type="scientific">Photobacterium angustum</name>
    <dbReference type="NCBI Taxonomy" id="661"/>
    <lineage>
        <taxon>Bacteria</taxon>
        <taxon>Pseudomonadati</taxon>
        <taxon>Pseudomonadota</taxon>
        <taxon>Gammaproteobacteria</taxon>
        <taxon>Vibrionales</taxon>
        <taxon>Vibrionaceae</taxon>
        <taxon>Photobacterium</taxon>
    </lineage>
</organism>
<feature type="transmembrane region" description="Helical" evidence="1">
    <location>
        <begin position="34"/>
        <end position="55"/>
    </location>
</feature>
<dbReference type="Proteomes" id="UP000238730">
    <property type="component" value="Unassembled WGS sequence"/>
</dbReference>
<gene>
    <name evidence="2" type="ORF">BTO08_03285</name>
</gene>
<evidence type="ECO:0000313" key="3">
    <source>
        <dbReference type="Proteomes" id="UP000238730"/>
    </source>
</evidence>
<accession>A0A2S7VXF6</accession>
<evidence type="ECO:0000256" key="1">
    <source>
        <dbReference type="SAM" id="Phobius"/>
    </source>
</evidence>
<evidence type="ECO:0000313" key="2">
    <source>
        <dbReference type="EMBL" id="PQJ66518.1"/>
    </source>
</evidence>
<keyword evidence="1" id="KW-1133">Transmembrane helix</keyword>
<dbReference type="AlphaFoldDB" id="A0A2S7VXF6"/>
<name>A0A2S7VXF6_PHOAN</name>
<keyword evidence="1" id="KW-0812">Transmembrane</keyword>
<reference evidence="2 3" key="1">
    <citation type="submission" date="2016-12" db="EMBL/GenBank/DDBJ databases">
        <title>Diversity of luminous bacteria.</title>
        <authorList>
            <person name="Yoshizawa S."/>
            <person name="Kogure K."/>
        </authorList>
    </citation>
    <scope>NUCLEOTIDE SEQUENCE [LARGE SCALE GENOMIC DNA]</scope>
    <source>
        <strain evidence="2 3">LC1-200</strain>
    </source>
</reference>
<dbReference type="EMBL" id="MSCJ01000001">
    <property type="protein sequence ID" value="PQJ66518.1"/>
    <property type="molecule type" value="Genomic_DNA"/>
</dbReference>
<dbReference type="RefSeq" id="WP_105059878.1">
    <property type="nucleotide sequence ID" value="NZ_MSCJ01000001.1"/>
</dbReference>